<evidence type="ECO:0000313" key="2">
    <source>
        <dbReference type="Proteomes" id="UP001165663"/>
    </source>
</evidence>
<evidence type="ECO:0000313" key="1">
    <source>
        <dbReference type="EMBL" id="GLB86859.1"/>
    </source>
</evidence>
<dbReference type="AlphaFoldDB" id="A0AA37QAQ4"/>
<dbReference type="EMBL" id="BRXE01000201">
    <property type="protein sequence ID" value="GLB86859.1"/>
    <property type="molecule type" value="Genomic_DNA"/>
</dbReference>
<comment type="caution">
    <text evidence="1">The sequence shown here is derived from an EMBL/GenBank/DDBJ whole genome shotgun (WGS) entry which is preliminary data.</text>
</comment>
<proteinExistence type="predicted"/>
<sequence>MVLFVREAMTLADSWADGLFSRNAYVMRAELRATVGFTRPQAFAVATIHAGS</sequence>
<gene>
    <name evidence="1" type="ORF">SRL2020028_61150</name>
</gene>
<reference evidence="1" key="1">
    <citation type="submission" date="2022-07" db="EMBL/GenBank/DDBJ databases">
        <title>Mycobacterium kiyosense sp. nov., scotochromogenic slow-glowing species isolated from respiratory specimens.</title>
        <authorList>
            <person name="Fukano H."/>
            <person name="Kazumi Y."/>
            <person name="Sakagami N."/>
            <person name="Ato M."/>
            <person name="Mitarai S."/>
            <person name="Hoshino Y."/>
        </authorList>
    </citation>
    <scope>NUCLEOTIDE SEQUENCE</scope>
    <source>
        <strain evidence="1">SRL2020-028</strain>
    </source>
</reference>
<accession>A0AA37QAQ4</accession>
<name>A0AA37QAQ4_9MYCO</name>
<organism evidence="1 2">
    <name type="scientific">Mycobacterium kiyosense</name>
    <dbReference type="NCBI Taxonomy" id="2871094"/>
    <lineage>
        <taxon>Bacteria</taxon>
        <taxon>Bacillati</taxon>
        <taxon>Actinomycetota</taxon>
        <taxon>Actinomycetes</taxon>
        <taxon>Mycobacteriales</taxon>
        <taxon>Mycobacteriaceae</taxon>
        <taxon>Mycobacterium</taxon>
    </lineage>
</organism>
<protein>
    <submittedName>
        <fullName evidence="1">Uncharacterized protein</fullName>
    </submittedName>
</protein>
<dbReference type="Proteomes" id="UP001165663">
    <property type="component" value="Unassembled WGS sequence"/>
</dbReference>